<evidence type="ECO:0000313" key="3">
    <source>
        <dbReference type="Proteomes" id="UP000007819"/>
    </source>
</evidence>
<evidence type="ECO:0000313" key="2">
    <source>
        <dbReference type="EnsemblMetazoa" id="XP_016662874.1"/>
    </source>
</evidence>
<dbReference type="EnsemblMetazoa" id="XM_016807385.1">
    <property type="protein sequence ID" value="XP_016662874.1"/>
    <property type="gene ID" value="LOC107884693"/>
</dbReference>
<keyword evidence="3" id="KW-1185">Reference proteome</keyword>
<dbReference type="Proteomes" id="UP000007819">
    <property type="component" value="Chromosome A1"/>
</dbReference>
<evidence type="ECO:0000256" key="1">
    <source>
        <dbReference type="SAM" id="MobiDB-lite"/>
    </source>
</evidence>
<dbReference type="RefSeq" id="XP_016662874.1">
    <property type="nucleotide sequence ID" value="XM_016807385.1"/>
</dbReference>
<dbReference type="PANTHER" id="PTHR45845">
    <property type="entry name" value="RHO GUANINE NUCLEOTIDE EXCHANGE FACTOR-RELATED"/>
    <property type="match status" value="1"/>
</dbReference>
<dbReference type="GeneID" id="107884693"/>
<proteinExistence type="predicted"/>
<dbReference type="PANTHER" id="PTHR45845:SF3">
    <property type="entry name" value="PURATROPHIN-1-LIKE, ISOFORM A"/>
    <property type="match status" value="1"/>
</dbReference>
<name>A0A8R2H896_ACYPI</name>
<reference evidence="2" key="2">
    <citation type="submission" date="2022-06" db="UniProtKB">
        <authorList>
            <consortium name="EnsemblMetazoa"/>
        </authorList>
    </citation>
    <scope>IDENTIFICATION</scope>
</reference>
<accession>A0A8R2H896</accession>
<feature type="compositionally biased region" description="Polar residues" evidence="1">
    <location>
        <begin position="145"/>
        <end position="154"/>
    </location>
</feature>
<reference evidence="3" key="1">
    <citation type="submission" date="2010-06" db="EMBL/GenBank/DDBJ databases">
        <authorList>
            <person name="Jiang H."/>
            <person name="Abraham K."/>
            <person name="Ali S."/>
            <person name="Alsbrooks S.L."/>
            <person name="Anim B.N."/>
            <person name="Anosike U.S."/>
            <person name="Attaway T."/>
            <person name="Bandaranaike D.P."/>
            <person name="Battles P.K."/>
            <person name="Bell S.N."/>
            <person name="Bell A.V."/>
            <person name="Beltran B."/>
            <person name="Bickham C."/>
            <person name="Bustamante Y."/>
            <person name="Caleb T."/>
            <person name="Canada A."/>
            <person name="Cardenas V."/>
            <person name="Carter K."/>
            <person name="Chacko J."/>
            <person name="Chandrabose M.N."/>
            <person name="Chavez D."/>
            <person name="Chavez A."/>
            <person name="Chen L."/>
            <person name="Chu H.-S."/>
            <person name="Claassen K.J."/>
            <person name="Cockrell R."/>
            <person name="Collins M."/>
            <person name="Cooper J.A."/>
            <person name="Cree A."/>
            <person name="Curry S.M."/>
            <person name="Da Y."/>
            <person name="Dao M.D."/>
            <person name="Das B."/>
            <person name="Davila M.-L."/>
            <person name="Davy-Carroll L."/>
            <person name="Denson S."/>
            <person name="Dinh H."/>
            <person name="Ebong V.E."/>
            <person name="Edwards J.R."/>
            <person name="Egan A."/>
            <person name="El-Daye J."/>
            <person name="Escobedo L."/>
            <person name="Fernandez S."/>
            <person name="Fernando P.R."/>
            <person name="Flagg N."/>
            <person name="Forbes L.D."/>
            <person name="Fowler R.G."/>
            <person name="Fu Q."/>
            <person name="Gabisi R.A."/>
            <person name="Ganer J."/>
            <person name="Garbino Pronczuk A."/>
            <person name="Garcia R.M."/>
            <person name="Garner T."/>
            <person name="Garrett T.E."/>
            <person name="Gonzalez D.A."/>
            <person name="Hamid H."/>
            <person name="Hawkins E.S."/>
            <person name="Hirani K."/>
            <person name="Hogues M.E."/>
            <person name="Hollins B."/>
            <person name="Hsiao C.-H."/>
            <person name="Jabil R."/>
            <person name="James M.L."/>
            <person name="Jhangiani S.N."/>
            <person name="Johnson B."/>
            <person name="Johnson Q."/>
            <person name="Joshi V."/>
            <person name="Kalu J.B."/>
            <person name="Kam C."/>
            <person name="Kashfia A."/>
            <person name="Keebler J."/>
            <person name="Kisamo H."/>
            <person name="Kovar C.L."/>
            <person name="Lago L.A."/>
            <person name="Lai C.-Y."/>
            <person name="Laidlaw J."/>
            <person name="Lara F."/>
            <person name="Le T.-K."/>
            <person name="Lee S.L."/>
            <person name="Legall F.H."/>
            <person name="Lemon S.J."/>
            <person name="Lewis L.R."/>
            <person name="Li B."/>
            <person name="Liu Y."/>
            <person name="Liu Y.-S."/>
            <person name="Lopez J."/>
            <person name="Lozado R.J."/>
            <person name="Lu J."/>
            <person name="Madu R.C."/>
            <person name="Maheshwari M."/>
            <person name="Maheshwari R."/>
            <person name="Malloy K."/>
            <person name="Martinez E."/>
            <person name="Mathew T."/>
            <person name="Mercado I.C."/>
            <person name="Mercado C."/>
            <person name="Meyer B."/>
            <person name="Montgomery K."/>
            <person name="Morgan M.B."/>
            <person name="Munidasa M."/>
            <person name="Nazareth L.V."/>
            <person name="Nelson J."/>
            <person name="Ng B.M."/>
            <person name="Nguyen N.B."/>
            <person name="Nguyen P.Q."/>
            <person name="Nguyen T."/>
            <person name="Obregon M."/>
            <person name="Okwuonu G.O."/>
            <person name="Onwere C.G."/>
            <person name="Orozco G."/>
            <person name="Parra A."/>
            <person name="Patel S."/>
            <person name="Patil S."/>
            <person name="Perez A."/>
            <person name="Perez Y."/>
            <person name="Pham C."/>
            <person name="Primus E.L."/>
            <person name="Pu L.-L."/>
            <person name="Puazo M."/>
            <person name="Qin X."/>
            <person name="Quiroz J.B."/>
            <person name="Reese J."/>
            <person name="Richards S."/>
            <person name="Rives C.M."/>
            <person name="Robberts R."/>
            <person name="Ruiz S.J."/>
            <person name="Ruiz M.J."/>
            <person name="Santibanez J."/>
            <person name="Schneider B.W."/>
            <person name="Sisson I."/>
            <person name="Smith M."/>
            <person name="Sodergren E."/>
            <person name="Song X.-Z."/>
            <person name="Song B.B."/>
            <person name="Summersgill H."/>
            <person name="Thelus R."/>
            <person name="Thornton R.D."/>
            <person name="Trejos Z.Y."/>
            <person name="Usmani K."/>
            <person name="Vattathil S."/>
            <person name="Villasana D."/>
            <person name="Walker D.L."/>
            <person name="Wang S."/>
            <person name="Wang K."/>
            <person name="White C.S."/>
            <person name="Williams A.C."/>
            <person name="Williamson J."/>
            <person name="Wilson K."/>
            <person name="Woghiren I.O."/>
            <person name="Woodworth J.R."/>
            <person name="Worley K.C."/>
            <person name="Wright R.A."/>
            <person name="Wu W."/>
            <person name="Young L."/>
            <person name="Zhang L."/>
            <person name="Zhang J."/>
            <person name="Zhu Y."/>
            <person name="Muzny D.M."/>
            <person name="Weinstock G."/>
            <person name="Gibbs R.A."/>
        </authorList>
    </citation>
    <scope>NUCLEOTIDE SEQUENCE [LARGE SCALE GENOMIC DNA]</scope>
    <source>
        <strain evidence="3">LSR1</strain>
    </source>
</reference>
<dbReference type="KEGG" id="api:107884693"/>
<organism evidence="2 3">
    <name type="scientific">Acyrthosiphon pisum</name>
    <name type="common">Pea aphid</name>
    <dbReference type="NCBI Taxonomy" id="7029"/>
    <lineage>
        <taxon>Eukaryota</taxon>
        <taxon>Metazoa</taxon>
        <taxon>Ecdysozoa</taxon>
        <taxon>Arthropoda</taxon>
        <taxon>Hexapoda</taxon>
        <taxon>Insecta</taxon>
        <taxon>Pterygota</taxon>
        <taxon>Neoptera</taxon>
        <taxon>Paraneoptera</taxon>
        <taxon>Hemiptera</taxon>
        <taxon>Sternorrhyncha</taxon>
        <taxon>Aphidomorpha</taxon>
        <taxon>Aphidoidea</taxon>
        <taxon>Aphididae</taxon>
        <taxon>Macrosiphini</taxon>
        <taxon>Acyrthosiphon</taxon>
    </lineage>
</organism>
<feature type="region of interest" description="Disordered" evidence="1">
    <location>
        <begin position="145"/>
        <end position="202"/>
    </location>
</feature>
<dbReference type="OrthoDB" id="6152532at2759"/>
<feature type="compositionally biased region" description="Low complexity" evidence="1">
    <location>
        <begin position="184"/>
        <end position="196"/>
    </location>
</feature>
<dbReference type="AlphaFoldDB" id="A0A8R2H896"/>
<sequence length="202" mass="21148">MSEDIKQSWTDELSNLLWKQALRNREVRLAEMSSMGIGNKPCLDIRPSADQINDRSITFAQLSKTAPRFRNSIVALPSDLESIAKRPHSIISVSSSSAGSSNSSSGSSSSGASCRSSEGARQTSQCSSQSTESGIVADWYSRNSHSGSVASDTLSSPPAANNNRNNNNNNNSSSSSGKGSTPKSAATAAASDSNSARLSVKL</sequence>
<feature type="region of interest" description="Disordered" evidence="1">
    <location>
        <begin position="93"/>
        <end position="132"/>
    </location>
</feature>
<feature type="compositionally biased region" description="Low complexity" evidence="1">
    <location>
        <begin position="155"/>
        <end position="176"/>
    </location>
</feature>
<protein>
    <submittedName>
        <fullName evidence="2">Uncharacterized protein</fullName>
    </submittedName>
</protein>
<dbReference type="InterPro" id="IPR052231">
    <property type="entry name" value="Rho_GEF_signaling-related"/>
</dbReference>